<name>A0ABY4CA24_9BACT</name>
<sequence>MKVLITGATGLLGREIGKVLAEHGHEIVVISRSLAKAREVLPFPCEVVLGDLSKGPIHDSRLEGIEGVINLMGEPVVSRWDSEKKAAIYNSRVEGTKHLIASLPSNLQVFVSSTAIGYYGNDHETIQHEENPPGDNFLAKVCIDWEKEISKAPGRKAIIRTGIVLSSHGGAMDQMLYPFRLGIGGPLGDGQQWMSWIHIKDIVGLFVFALENTHVTGPINGCAPNPVRNKEFSKSLANALGKSMGPSMPLFVLKLYFGEVSDVLTVSIRGSAERSKTLGYKFQYDDVNEALKDVCAPYQNGEDFYYAEQFIPDPPEKVFPFFKEAHNLEEITPPTLNFKIEKVSTSEITQGTLIDYTLKIRGIPAKWKTEIDEWQPPYKFVDNQLKGPYSLWRHTHEFRPFCGGTLLVDKVKYRLPLGQVGWIFASKLVSKDIDNIFSFRRKYIANMTVPRKG</sequence>
<dbReference type="RefSeq" id="WP_243538435.1">
    <property type="nucleotide sequence ID" value="NZ_CP093442.1"/>
</dbReference>
<dbReference type="Proteomes" id="UP000830116">
    <property type="component" value="Chromosome"/>
</dbReference>
<dbReference type="Gene3D" id="3.30.530.20">
    <property type="match status" value="1"/>
</dbReference>
<evidence type="ECO:0000313" key="4">
    <source>
        <dbReference type="EMBL" id="UOF01822.1"/>
    </source>
</evidence>
<dbReference type="InterPro" id="IPR001509">
    <property type="entry name" value="Epimerase_deHydtase"/>
</dbReference>
<accession>A0ABY4CA24</accession>
<dbReference type="InterPro" id="IPR013549">
    <property type="entry name" value="DUF1731"/>
</dbReference>
<dbReference type="SUPFAM" id="SSF51735">
    <property type="entry name" value="NAD(P)-binding Rossmann-fold domains"/>
    <property type="match status" value="1"/>
</dbReference>
<proteinExistence type="inferred from homology"/>
<reference evidence="4" key="1">
    <citation type="submission" date="2022-03" db="EMBL/GenBank/DDBJ databases">
        <title>Genome Identification and Characterization of new species Bdellovibrio reynosense LBG001 sp. nov. from a Mexico soil sample.</title>
        <authorList>
            <person name="Camilli A."/>
            <person name="Ajao Y."/>
            <person name="Guo X."/>
        </authorList>
    </citation>
    <scope>NUCLEOTIDE SEQUENCE</scope>
    <source>
        <strain evidence="4">LBG001</strain>
    </source>
</reference>
<dbReference type="InterPro" id="IPR023393">
    <property type="entry name" value="START-like_dom_sf"/>
</dbReference>
<dbReference type="CDD" id="cd07820">
    <property type="entry name" value="SRPBCC_3"/>
    <property type="match status" value="1"/>
</dbReference>
<evidence type="ECO:0000313" key="5">
    <source>
        <dbReference type="Proteomes" id="UP000830116"/>
    </source>
</evidence>
<feature type="domain" description="DUF1731" evidence="3">
    <location>
        <begin position="248"/>
        <end position="294"/>
    </location>
</feature>
<dbReference type="EMBL" id="CP093442">
    <property type="protein sequence ID" value="UOF01822.1"/>
    <property type="molecule type" value="Genomic_DNA"/>
</dbReference>
<dbReference type="Gene3D" id="3.40.50.720">
    <property type="entry name" value="NAD(P)-binding Rossmann-like Domain"/>
    <property type="match status" value="1"/>
</dbReference>
<evidence type="ECO:0000259" key="2">
    <source>
        <dbReference type="Pfam" id="PF01370"/>
    </source>
</evidence>
<feature type="domain" description="NAD-dependent epimerase/dehydratase" evidence="2">
    <location>
        <begin position="3"/>
        <end position="212"/>
    </location>
</feature>
<dbReference type="PANTHER" id="PTHR11092">
    <property type="entry name" value="SUGAR NUCLEOTIDE EPIMERASE RELATED"/>
    <property type="match status" value="1"/>
</dbReference>
<dbReference type="SUPFAM" id="SSF55961">
    <property type="entry name" value="Bet v1-like"/>
    <property type="match status" value="1"/>
</dbReference>
<dbReference type="NCBIfam" id="TIGR01777">
    <property type="entry name" value="yfcH"/>
    <property type="match status" value="1"/>
</dbReference>
<dbReference type="PANTHER" id="PTHR11092:SF0">
    <property type="entry name" value="EPIMERASE FAMILY PROTEIN SDR39U1"/>
    <property type="match status" value="1"/>
</dbReference>
<comment type="similarity">
    <text evidence="1">Belongs to the NAD(P)-dependent epimerase/dehydratase family. SDR39U1 subfamily.</text>
</comment>
<dbReference type="Pfam" id="PF08338">
    <property type="entry name" value="DUF1731"/>
    <property type="match status" value="1"/>
</dbReference>
<protein>
    <submittedName>
        <fullName evidence="4">TIGR01777 family oxidoreductase</fullName>
    </submittedName>
</protein>
<dbReference type="InterPro" id="IPR010099">
    <property type="entry name" value="SDR39U1"/>
</dbReference>
<dbReference type="InterPro" id="IPR036291">
    <property type="entry name" value="NAD(P)-bd_dom_sf"/>
</dbReference>
<dbReference type="Pfam" id="PF01370">
    <property type="entry name" value="Epimerase"/>
    <property type="match status" value="1"/>
</dbReference>
<gene>
    <name evidence="4" type="ORF">MNR06_02500</name>
</gene>
<evidence type="ECO:0000256" key="1">
    <source>
        <dbReference type="ARBA" id="ARBA00009353"/>
    </source>
</evidence>
<organism evidence="4 5">
    <name type="scientific">Bdellovibrio reynosensis</name>
    <dbReference type="NCBI Taxonomy" id="2835041"/>
    <lineage>
        <taxon>Bacteria</taxon>
        <taxon>Pseudomonadati</taxon>
        <taxon>Bdellovibrionota</taxon>
        <taxon>Bdellovibrionia</taxon>
        <taxon>Bdellovibrionales</taxon>
        <taxon>Pseudobdellovibrionaceae</taxon>
        <taxon>Bdellovibrio</taxon>
    </lineage>
</organism>
<evidence type="ECO:0000259" key="3">
    <source>
        <dbReference type="Pfam" id="PF08338"/>
    </source>
</evidence>
<keyword evidence="5" id="KW-1185">Reference proteome</keyword>